<dbReference type="Proteomes" id="UP001164929">
    <property type="component" value="Chromosome 4"/>
</dbReference>
<dbReference type="GO" id="GO:0006508">
    <property type="term" value="P:proteolysis"/>
    <property type="evidence" value="ECO:0007669"/>
    <property type="project" value="UniProtKB-KW"/>
</dbReference>
<dbReference type="GO" id="GO:0004222">
    <property type="term" value="F:metalloendopeptidase activity"/>
    <property type="evidence" value="ECO:0007669"/>
    <property type="project" value="InterPro"/>
</dbReference>
<dbReference type="GO" id="GO:0030574">
    <property type="term" value="P:collagen catabolic process"/>
    <property type="evidence" value="ECO:0007669"/>
    <property type="project" value="TreeGrafter"/>
</dbReference>
<keyword evidence="3" id="KW-0378">Hydrolase</keyword>
<dbReference type="Gene3D" id="3.40.390.10">
    <property type="entry name" value="Collagenase (Catalytic Domain)"/>
    <property type="match status" value="1"/>
</dbReference>
<protein>
    <recommendedName>
        <fullName evidence="5">Peptidase M10 metallopeptidase domain-containing protein</fullName>
    </recommendedName>
</protein>
<dbReference type="InterPro" id="IPR001818">
    <property type="entry name" value="Pept_M10_metallopeptidase"/>
</dbReference>
<proteinExistence type="predicted"/>
<dbReference type="AlphaFoldDB" id="A0AAD6R4P1"/>
<dbReference type="EMBL" id="JAQIZT010000004">
    <property type="protein sequence ID" value="KAJ7001690.1"/>
    <property type="molecule type" value="Genomic_DNA"/>
</dbReference>
<dbReference type="PANTHER" id="PTHR10201">
    <property type="entry name" value="MATRIX METALLOPROTEINASE"/>
    <property type="match status" value="1"/>
</dbReference>
<keyword evidence="7" id="KW-1185">Reference proteome</keyword>
<dbReference type="Pfam" id="PF00413">
    <property type="entry name" value="Peptidase_M10"/>
    <property type="match status" value="1"/>
</dbReference>
<evidence type="ECO:0000313" key="7">
    <source>
        <dbReference type="Proteomes" id="UP001164929"/>
    </source>
</evidence>
<sequence length="63" mass="7254">MQHFDAHETWSSNPGPVELDLQSDAVHEIGNLLRLGRSEDHPGAIMYPYFEHAIKKRNLQDQL</sequence>
<dbReference type="InterPro" id="IPR024079">
    <property type="entry name" value="MetalloPept_cat_dom_sf"/>
</dbReference>
<evidence type="ECO:0000256" key="4">
    <source>
        <dbReference type="ARBA" id="ARBA00022833"/>
    </source>
</evidence>
<dbReference type="GO" id="GO:0031012">
    <property type="term" value="C:extracellular matrix"/>
    <property type="evidence" value="ECO:0007669"/>
    <property type="project" value="InterPro"/>
</dbReference>
<keyword evidence="1" id="KW-0645">Protease</keyword>
<comment type="caution">
    <text evidence="6">The sequence shown here is derived from an EMBL/GenBank/DDBJ whole genome shotgun (WGS) entry which is preliminary data.</text>
</comment>
<dbReference type="GO" id="GO:0008270">
    <property type="term" value="F:zinc ion binding"/>
    <property type="evidence" value="ECO:0007669"/>
    <property type="project" value="InterPro"/>
</dbReference>
<accession>A0AAD6R4P1</accession>
<keyword evidence="4" id="KW-0862">Zinc</keyword>
<dbReference type="GO" id="GO:0030198">
    <property type="term" value="P:extracellular matrix organization"/>
    <property type="evidence" value="ECO:0007669"/>
    <property type="project" value="TreeGrafter"/>
</dbReference>
<evidence type="ECO:0000256" key="2">
    <source>
        <dbReference type="ARBA" id="ARBA00022723"/>
    </source>
</evidence>
<dbReference type="PANTHER" id="PTHR10201:SF311">
    <property type="entry name" value="PEPTIDASE METALLOPEPTIDASE DOMAIN-CONTAINING PROTEIN"/>
    <property type="match status" value="1"/>
</dbReference>
<organism evidence="6 7">
    <name type="scientific">Populus alba x Populus x berolinensis</name>
    <dbReference type="NCBI Taxonomy" id="444605"/>
    <lineage>
        <taxon>Eukaryota</taxon>
        <taxon>Viridiplantae</taxon>
        <taxon>Streptophyta</taxon>
        <taxon>Embryophyta</taxon>
        <taxon>Tracheophyta</taxon>
        <taxon>Spermatophyta</taxon>
        <taxon>Magnoliopsida</taxon>
        <taxon>eudicotyledons</taxon>
        <taxon>Gunneridae</taxon>
        <taxon>Pentapetalae</taxon>
        <taxon>rosids</taxon>
        <taxon>fabids</taxon>
        <taxon>Malpighiales</taxon>
        <taxon>Salicaceae</taxon>
        <taxon>Saliceae</taxon>
        <taxon>Populus</taxon>
    </lineage>
</organism>
<evidence type="ECO:0000313" key="6">
    <source>
        <dbReference type="EMBL" id="KAJ7001690.1"/>
    </source>
</evidence>
<evidence type="ECO:0000256" key="1">
    <source>
        <dbReference type="ARBA" id="ARBA00022670"/>
    </source>
</evidence>
<name>A0AAD6R4P1_9ROSI</name>
<gene>
    <name evidence="6" type="ORF">NC653_011944</name>
</gene>
<dbReference type="SUPFAM" id="SSF55486">
    <property type="entry name" value="Metalloproteases ('zincins'), catalytic domain"/>
    <property type="match status" value="1"/>
</dbReference>
<feature type="domain" description="Peptidase M10 metallopeptidase" evidence="5">
    <location>
        <begin position="3"/>
        <end position="59"/>
    </location>
</feature>
<evidence type="ECO:0000256" key="3">
    <source>
        <dbReference type="ARBA" id="ARBA00022801"/>
    </source>
</evidence>
<reference evidence="6 7" key="1">
    <citation type="journal article" date="2023" name="Mol. Ecol. Resour.">
        <title>Chromosome-level genome assembly of a triploid poplar Populus alba 'Berolinensis'.</title>
        <authorList>
            <person name="Chen S."/>
            <person name="Yu Y."/>
            <person name="Wang X."/>
            <person name="Wang S."/>
            <person name="Zhang T."/>
            <person name="Zhou Y."/>
            <person name="He R."/>
            <person name="Meng N."/>
            <person name="Wang Y."/>
            <person name="Liu W."/>
            <person name="Liu Z."/>
            <person name="Liu J."/>
            <person name="Guo Q."/>
            <person name="Huang H."/>
            <person name="Sederoff R.R."/>
            <person name="Wang G."/>
            <person name="Qu G."/>
            <person name="Chen S."/>
        </authorList>
    </citation>
    <scope>NUCLEOTIDE SEQUENCE [LARGE SCALE GENOMIC DNA]</scope>
    <source>
        <strain evidence="6">SC-2020</strain>
    </source>
</reference>
<evidence type="ECO:0000259" key="5">
    <source>
        <dbReference type="Pfam" id="PF00413"/>
    </source>
</evidence>
<keyword evidence="2" id="KW-0479">Metal-binding</keyword>